<gene>
    <name evidence="1" type="ORF">BU16DRAFT_563935</name>
</gene>
<name>A0A6A6QNY9_9PEZI</name>
<reference evidence="1" key="1">
    <citation type="journal article" date="2020" name="Stud. Mycol.">
        <title>101 Dothideomycetes genomes: a test case for predicting lifestyles and emergence of pathogens.</title>
        <authorList>
            <person name="Haridas S."/>
            <person name="Albert R."/>
            <person name="Binder M."/>
            <person name="Bloem J."/>
            <person name="Labutti K."/>
            <person name="Salamov A."/>
            <person name="Andreopoulos B."/>
            <person name="Baker S."/>
            <person name="Barry K."/>
            <person name="Bills G."/>
            <person name="Bluhm B."/>
            <person name="Cannon C."/>
            <person name="Castanera R."/>
            <person name="Culley D."/>
            <person name="Daum C."/>
            <person name="Ezra D."/>
            <person name="Gonzalez J."/>
            <person name="Henrissat B."/>
            <person name="Kuo A."/>
            <person name="Liang C."/>
            <person name="Lipzen A."/>
            <person name="Lutzoni F."/>
            <person name="Magnuson J."/>
            <person name="Mondo S."/>
            <person name="Nolan M."/>
            <person name="Ohm R."/>
            <person name="Pangilinan J."/>
            <person name="Park H.-J."/>
            <person name="Ramirez L."/>
            <person name="Alfaro M."/>
            <person name="Sun H."/>
            <person name="Tritt A."/>
            <person name="Yoshinaga Y."/>
            <person name="Zwiers L.-H."/>
            <person name="Turgeon B."/>
            <person name="Goodwin S."/>
            <person name="Spatafora J."/>
            <person name="Crous P."/>
            <person name="Grigoriev I."/>
        </authorList>
    </citation>
    <scope>NUCLEOTIDE SEQUENCE</scope>
    <source>
        <strain evidence="1">CBS 269.34</strain>
    </source>
</reference>
<dbReference type="OrthoDB" id="3672650at2759"/>
<evidence type="ECO:0000313" key="1">
    <source>
        <dbReference type="EMBL" id="KAF2492627.1"/>
    </source>
</evidence>
<protein>
    <submittedName>
        <fullName evidence="1">Uncharacterized protein</fullName>
    </submittedName>
</protein>
<organism evidence="1 2">
    <name type="scientific">Lophium mytilinum</name>
    <dbReference type="NCBI Taxonomy" id="390894"/>
    <lineage>
        <taxon>Eukaryota</taxon>
        <taxon>Fungi</taxon>
        <taxon>Dikarya</taxon>
        <taxon>Ascomycota</taxon>
        <taxon>Pezizomycotina</taxon>
        <taxon>Dothideomycetes</taxon>
        <taxon>Pleosporomycetidae</taxon>
        <taxon>Mytilinidiales</taxon>
        <taxon>Mytilinidiaceae</taxon>
        <taxon>Lophium</taxon>
    </lineage>
</organism>
<dbReference type="AlphaFoldDB" id="A0A6A6QNY9"/>
<sequence length="78" mass="9265">MPLKTLPSWATVLKTGNEYTTYGVELQQHLEYKFPLLALPRELRDKIYSYALPDEWHWDYYSSPEMKDDILCHVTGEK</sequence>
<evidence type="ECO:0000313" key="2">
    <source>
        <dbReference type="Proteomes" id="UP000799750"/>
    </source>
</evidence>
<dbReference type="EMBL" id="MU004193">
    <property type="protein sequence ID" value="KAF2492627.1"/>
    <property type="molecule type" value="Genomic_DNA"/>
</dbReference>
<dbReference type="Proteomes" id="UP000799750">
    <property type="component" value="Unassembled WGS sequence"/>
</dbReference>
<keyword evidence="2" id="KW-1185">Reference proteome</keyword>
<accession>A0A6A6QNY9</accession>
<proteinExistence type="predicted"/>